<evidence type="ECO:0000313" key="10">
    <source>
        <dbReference type="EMBL" id="GAA2342052.1"/>
    </source>
</evidence>
<evidence type="ECO:0000256" key="7">
    <source>
        <dbReference type="ARBA" id="ARBA00031174"/>
    </source>
</evidence>
<evidence type="ECO:0000313" key="11">
    <source>
        <dbReference type="Proteomes" id="UP001501218"/>
    </source>
</evidence>
<dbReference type="PANTHER" id="PTHR10283">
    <property type="entry name" value="SOLUTE CARRIER FAMILY 13 MEMBER"/>
    <property type="match status" value="1"/>
</dbReference>
<feature type="region of interest" description="Disordered" evidence="8">
    <location>
        <begin position="1"/>
        <end position="23"/>
    </location>
</feature>
<gene>
    <name evidence="10" type="ORF">GCM10009854_18250</name>
</gene>
<dbReference type="Proteomes" id="UP001501218">
    <property type="component" value="Unassembled WGS sequence"/>
</dbReference>
<keyword evidence="11" id="KW-1185">Reference proteome</keyword>
<evidence type="ECO:0000256" key="8">
    <source>
        <dbReference type="SAM" id="MobiDB-lite"/>
    </source>
</evidence>
<feature type="transmembrane region" description="Helical" evidence="9">
    <location>
        <begin position="495"/>
        <end position="517"/>
    </location>
</feature>
<dbReference type="RefSeq" id="WP_344128762.1">
    <property type="nucleotide sequence ID" value="NZ_BAAARA010000004.1"/>
</dbReference>
<dbReference type="PANTHER" id="PTHR10283:SF82">
    <property type="entry name" value="SOLUTE CARRIER FAMILY 13 MEMBER 2"/>
    <property type="match status" value="1"/>
</dbReference>
<comment type="caution">
    <text evidence="10">The sequence shown here is derived from an EMBL/GenBank/DDBJ whole genome shotgun (WGS) entry which is preliminary data.</text>
</comment>
<comment type="subcellular location">
    <subcellularLocation>
        <location evidence="1">Membrane</location>
        <topology evidence="1">Multi-pass membrane protein</topology>
    </subcellularLocation>
</comment>
<evidence type="ECO:0000256" key="9">
    <source>
        <dbReference type="SAM" id="Phobius"/>
    </source>
</evidence>
<keyword evidence="6 9" id="KW-0472">Membrane</keyword>
<feature type="transmembrane region" description="Helical" evidence="9">
    <location>
        <begin position="247"/>
        <end position="269"/>
    </location>
</feature>
<feature type="transmembrane region" description="Helical" evidence="9">
    <location>
        <begin position="367"/>
        <end position="385"/>
    </location>
</feature>
<organism evidence="10 11">
    <name type="scientific">Saccharopolyspora halophila</name>
    <dbReference type="NCBI Taxonomy" id="405551"/>
    <lineage>
        <taxon>Bacteria</taxon>
        <taxon>Bacillati</taxon>
        <taxon>Actinomycetota</taxon>
        <taxon>Actinomycetes</taxon>
        <taxon>Pseudonocardiales</taxon>
        <taxon>Pseudonocardiaceae</taxon>
        <taxon>Saccharopolyspora</taxon>
    </lineage>
</organism>
<name>A0ABN3G1C3_9PSEU</name>
<reference evidence="10 11" key="1">
    <citation type="journal article" date="2019" name="Int. J. Syst. Evol. Microbiol.">
        <title>The Global Catalogue of Microorganisms (GCM) 10K type strain sequencing project: providing services to taxonomists for standard genome sequencing and annotation.</title>
        <authorList>
            <consortium name="The Broad Institute Genomics Platform"/>
            <consortium name="The Broad Institute Genome Sequencing Center for Infectious Disease"/>
            <person name="Wu L."/>
            <person name="Ma J."/>
        </authorList>
    </citation>
    <scope>NUCLEOTIDE SEQUENCE [LARGE SCALE GENOMIC DNA]</scope>
    <source>
        <strain evidence="10 11">JCM 16221</strain>
    </source>
</reference>
<feature type="transmembrane region" description="Helical" evidence="9">
    <location>
        <begin position="108"/>
        <end position="126"/>
    </location>
</feature>
<proteinExistence type="inferred from homology"/>
<dbReference type="EMBL" id="BAAARA010000004">
    <property type="protein sequence ID" value="GAA2342052.1"/>
    <property type="molecule type" value="Genomic_DNA"/>
</dbReference>
<evidence type="ECO:0000256" key="1">
    <source>
        <dbReference type="ARBA" id="ARBA00004141"/>
    </source>
</evidence>
<accession>A0ABN3G1C3</accession>
<evidence type="ECO:0000256" key="6">
    <source>
        <dbReference type="ARBA" id="ARBA00023136"/>
    </source>
</evidence>
<comment type="similarity">
    <text evidence="2">Belongs to the SLC13A/DASS transporter (TC 2.A.47) family. NADC subfamily.</text>
</comment>
<feature type="transmembrane region" description="Helical" evidence="9">
    <location>
        <begin position="303"/>
        <end position="319"/>
    </location>
</feature>
<feature type="transmembrane region" description="Helical" evidence="9">
    <location>
        <begin position="171"/>
        <end position="189"/>
    </location>
</feature>
<protein>
    <recommendedName>
        <fullName evidence="3">Sodium-dependent dicarboxylate transporter SdcS</fullName>
    </recommendedName>
    <alternativeName>
        <fullName evidence="7">Na(+)/dicarboxylate symporter</fullName>
    </alternativeName>
</protein>
<feature type="transmembrane region" description="Helical" evidence="9">
    <location>
        <begin position="397"/>
        <end position="421"/>
    </location>
</feature>
<feature type="transmembrane region" description="Helical" evidence="9">
    <location>
        <begin position="433"/>
        <end position="457"/>
    </location>
</feature>
<dbReference type="Pfam" id="PF00939">
    <property type="entry name" value="Na_sulph_symp"/>
    <property type="match status" value="1"/>
</dbReference>
<feature type="transmembrane region" description="Helical" evidence="9">
    <location>
        <begin position="325"/>
        <end position="346"/>
    </location>
</feature>
<feature type="transmembrane region" description="Helical" evidence="9">
    <location>
        <begin position="463"/>
        <end position="483"/>
    </location>
</feature>
<feature type="transmembrane region" description="Helical" evidence="9">
    <location>
        <begin position="63"/>
        <end position="96"/>
    </location>
</feature>
<dbReference type="CDD" id="cd01115">
    <property type="entry name" value="SLC13_permease"/>
    <property type="match status" value="1"/>
</dbReference>
<keyword evidence="5 9" id="KW-1133">Transmembrane helix</keyword>
<keyword evidence="4 9" id="KW-0812">Transmembrane</keyword>
<evidence type="ECO:0000256" key="3">
    <source>
        <dbReference type="ARBA" id="ARBA00020150"/>
    </source>
</evidence>
<dbReference type="NCBIfam" id="TIGR00785">
    <property type="entry name" value="dass"/>
    <property type="match status" value="1"/>
</dbReference>
<evidence type="ECO:0000256" key="5">
    <source>
        <dbReference type="ARBA" id="ARBA00022989"/>
    </source>
</evidence>
<sequence length="518" mass="54296">MVEDRDSAGGVPGTVTPESGEVQETARVSRRAWIGRFLGPLLAIAAFFALPGGEGGVTTEARGVAAVAVLMAVWWVTEALPLPATALLPIALFPLVGATDMEQATAPYANDIVFLFMGGFMLALAMQRWGLHRRIALRTVLAVGTKPARVVGGFMLATGFLSMWVSNTATTVVMLPIGLSVLTLVFDRLPGAGDGEDDPGTARFATSLMLAIAYAASIGSLATLIGTPPNLFMAGFLSETYNIDIGFGQWMLFGLPVAVVLMVATWLLLTKVLYRTTMTDIPGGRDLFRGELHKLGPMNRGERVVGVVFVCTALMWILREPLTQLFPLLSSLDDTGIAIIAALVLFAVPVDAKHGVFTLDWTSAAKLPWGVLLLFGGGLSLASAIDSSGLDDFIGNSVGALGGVPTFMVVAVAVIAVMFLTELTSNTATAATFLPILAGAAMGLNIDVLLLVVPAALAATCAFMMPVATPPNAIVFGSGYVTIPQMVKAGWWLNLLAIVLIPIAVYSLGAWFLGIALS</sequence>
<dbReference type="InterPro" id="IPR001898">
    <property type="entry name" value="SLC13A/DASS"/>
</dbReference>
<feature type="transmembrane region" description="Helical" evidence="9">
    <location>
        <begin position="201"/>
        <end position="227"/>
    </location>
</feature>
<feature type="transmembrane region" description="Helical" evidence="9">
    <location>
        <begin position="33"/>
        <end position="51"/>
    </location>
</feature>
<evidence type="ECO:0000256" key="4">
    <source>
        <dbReference type="ARBA" id="ARBA00022692"/>
    </source>
</evidence>
<evidence type="ECO:0000256" key="2">
    <source>
        <dbReference type="ARBA" id="ARBA00006772"/>
    </source>
</evidence>